<organism evidence="1 2">
    <name type="scientific">Streptomyces lavendulae subsp. lavendulae</name>
    <dbReference type="NCBI Taxonomy" id="58340"/>
    <lineage>
        <taxon>Bacteria</taxon>
        <taxon>Bacillati</taxon>
        <taxon>Actinomycetota</taxon>
        <taxon>Actinomycetes</taxon>
        <taxon>Kitasatosporales</taxon>
        <taxon>Streptomycetaceae</taxon>
        <taxon>Streptomyces</taxon>
    </lineage>
</organism>
<accession>A0A2K8PR06</accession>
<keyword evidence="2" id="KW-1185">Reference proteome</keyword>
<dbReference type="KEGG" id="slx:SLAV_36945"/>
<dbReference type="EMBL" id="CP024985">
    <property type="protein sequence ID" value="ATZ29154.1"/>
    <property type="molecule type" value="Genomic_DNA"/>
</dbReference>
<dbReference type="AlphaFoldDB" id="A0A2K8PR06"/>
<name>A0A2K8PR06_STRLA</name>
<dbReference type="Proteomes" id="UP000231791">
    <property type="component" value="Chromosome"/>
</dbReference>
<sequence length="126" mass="13713">MAQPRKRFTTAAVARTLTNADGGHPGTELVMPRRRCTGEDLPDRKEAHNKSPEQARARVEHIFARMPSGPPVQCLGSVLDHGQHVCGTVLVEEGLVVFAAQHRPVDHDGGGTRSGRIIPCPLVRRL</sequence>
<proteinExistence type="predicted"/>
<gene>
    <name evidence="1" type="ORF">SLAV_36945</name>
</gene>
<evidence type="ECO:0000313" key="2">
    <source>
        <dbReference type="Proteomes" id="UP000231791"/>
    </source>
</evidence>
<protein>
    <submittedName>
        <fullName evidence="1">Uncharacterized protein</fullName>
    </submittedName>
</protein>
<reference evidence="1 2" key="1">
    <citation type="submission" date="2017-11" db="EMBL/GenBank/DDBJ databases">
        <title>Complete genome sequence of Streptomyces lavendulae subsp. lavendulae CCM 3239 (formerly 'Streptomyces aureofaciens CCM 3239'), the producer of the angucycline-type antibiotic auricin.</title>
        <authorList>
            <person name="Busche T."/>
            <person name="Novakova R."/>
            <person name="Al'Dilaimi A."/>
            <person name="Homerova D."/>
            <person name="Feckova L."/>
            <person name="Rezuchova B."/>
            <person name="Mingyar E."/>
            <person name="Csolleiova D."/>
            <person name="Bekeova C."/>
            <person name="Winkler A."/>
            <person name="Sevcikova B."/>
            <person name="Kalinowski J."/>
            <person name="Kormanec J."/>
            <person name="Ruckert C."/>
        </authorList>
    </citation>
    <scope>NUCLEOTIDE SEQUENCE [LARGE SCALE GENOMIC DNA]</scope>
    <source>
        <strain evidence="1 2">CCM 3239</strain>
    </source>
</reference>
<evidence type="ECO:0000313" key="1">
    <source>
        <dbReference type="EMBL" id="ATZ29154.1"/>
    </source>
</evidence>